<feature type="compositionally biased region" description="Acidic residues" evidence="2">
    <location>
        <begin position="486"/>
        <end position="496"/>
    </location>
</feature>
<feature type="region of interest" description="Disordered" evidence="2">
    <location>
        <begin position="1820"/>
        <end position="1872"/>
    </location>
</feature>
<feature type="region of interest" description="Disordered" evidence="2">
    <location>
        <begin position="2229"/>
        <end position="2305"/>
    </location>
</feature>
<name>A0A1Y2E7I3_9PEZI</name>
<feature type="compositionally biased region" description="Polar residues" evidence="2">
    <location>
        <begin position="164"/>
        <end position="174"/>
    </location>
</feature>
<feature type="coiled-coil region" evidence="1">
    <location>
        <begin position="196"/>
        <end position="244"/>
    </location>
</feature>
<gene>
    <name evidence="4" type="ORF">BCR38DRAFT_159703</name>
</gene>
<feature type="compositionally biased region" description="Basic and acidic residues" evidence="2">
    <location>
        <begin position="1609"/>
        <end position="1621"/>
    </location>
</feature>
<feature type="compositionally biased region" description="Polar residues" evidence="2">
    <location>
        <begin position="591"/>
        <end position="607"/>
    </location>
</feature>
<dbReference type="Proteomes" id="UP000193689">
    <property type="component" value="Unassembled WGS sequence"/>
</dbReference>
<dbReference type="GeneID" id="63769982"/>
<dbReference type="GO" id="GO:0000226">
    <property type="term" value="P:microtubule cytoskeleton organization"/>
    <property type="evidence" value="ECO:0007669"/>
    <property type="project" value="TreeGrafter"/>
</dbReference>
<keyword evidence="5" id="KW-1185">Reference proteome</keyword>
<feature type="compositionally biased region" description="Polar residues" evidence="2">
    <location>
        <begin position="498"/>
        <end position="513"/>
    </location>
</feature>
<feature type="region of interest" description="Disordered" evidence="2">
    <location>
        <begin position="1"/>
        <end position="22"/>
    </location>
</feature>
<dbReference type="SUPFAM" id="SSF50729">
    <property type="entry name" value="PH domain-like"/>
    <property type="match status" value="1"/>
</dbReference>
<feature type="compositionally biased region" description="Acidic residues" evidence="2">
    <location>
        <begin position="545"/>
        <end position="559"/>
    </location>
</feature>
<keyword evidence="1" id="KW-0175">Coiled coil</keyword>
<feature type="compositionally biased region" description="Low complexity" evidence="2">
    <location>
        <begin position="1951"/>
        <end position="1964"/>
    </location>
</feature>
<feature type="compositionally biased region" description="Polar residues" evidence="2">
    <location>
        <begin position="2012"/>
        <end position="2023"/>
    </location>
</feature>
<feature type="region of interest" description="Disordered" evidence="2">
    <location>
        <begin position="445"/>
        <end position="665"/>
    </location>
</feature>
<feature type="coiled-coil region" evidence="1">
    <location>
        <begin position="1099"/>
        <end position="1156"/>
    </location>
</feature>
<dbReference type="GO" id="GO:0005739">
    <property type="term" value="C:mitochondrion"/>
    <property type="evidence" value="ECO:0007669"/>
    <property type="project" value="TreeGrafter"/>
</dbReference>
<dbReference type="InterPro" id="IPR001849">
    <property type="entry name" value="PH_domain"/>
</dbReference>
<feature type="coiled-coil region" evidence="1">
    <location>
        <begin position="1677"/>
        <end position="1738"/>
    </location>
</feature>
<feature type="coiled-coil region" evidence="1">
    <location>
        <begin position="75"/>
        <end position="122"/>
    </location>
</feature>
<dbReference type="RefSeq" id="XP_040718157.1">
    <property type="nucleotide sequence ID" value="XM_040853770.1"/>
</dbReference>
<dbReference type="EMBL" id="MCFJ01000004">
    <property type="protein sequence ID" value="ORY67533.1"/>
    <property type="molecule type" value="Genomic_DNA"/>
</dbReference>
<dbReference type="PROSITE" id="PS50003">
    <property type="entry name" value="PH_DOMAIN"/>
    <property type="match status" value="1"/>
</dbReference>
<reference evidence="4 5" key="1">
    <citation type="submission" date="2016-07" db="EMBL/GenBank/DDBJ databases">
        <title>Pervasive Adenine N6-methylation of Active Genes in Fungi.</title>
        <authorList>
            <consortium name="DOE Joint Genome Institute"/>
            <person name="Mondo S.J."/>
            <person name="Dannebaum R.O."/>
            <person name="Kuo R.C."/>
            <person name="Labutti K."/>
            <person name="Haridas S."/>
            <person name="Kuo A."/>
            <person name="Salamov A."/>
            <person name="Ahrendt S.R."/>
            <person name="Lipzen A."/>
            <person name="Sullivan W."/>
            <person name="Andreopoulos W.B."/>
            <person name="Clum A."/>
            <person name="Lindquist E."/>
            <person name="Daum C."/>
            <person name="Ramamoorthy G.K."/>
            <person name="Gryganskyi A."/>
            <person name="Culley D."/>
            <person name="Magnuson J.K."/>
            <person name="James T.Y."/>
            <person name="O'Malley M.A."/>
            <person name="Stajich J.E."/>
            <person name="Spatafora J.W."/>
            <person name="Visel A."/>
            <person name="Grigoriev I.V."/>
        </authorList>
    </citation>
    <scope>NUCLEOTIDE SEQUENCE [LARGE SCALE GENOMIC DNA]</scope>
    <source>
        <strain evidence="4 5">CBS 129021</strain>
    </source>
</reference>
<feature type="compositionally biased region" description="Polar residues" evidence="2">
    <location>
        <begin position="2240"/>
        <end position="2275"/>
    </location>
</feature>
<evidence type="ECO:0000313" key="4">
    <source>
        <dbReference type="EMBL" id="ORY67533.1"/>
    </source>
</evidence>
<dbReference type="InterPro" id="IPR024774">
    <property type="entry name" value="PH_dom-Mcp5-type"/>
</dbReference>
<feature type="compositionally biased region" description="Polar residues" evidence="2">
    <location>
        <begin position="619"/>
        <end position="628"/>
    </location>
</feature>
<feature type="coiled-coil region" evidence="1">
    <location>
        <begin position="273"/>
        <end position="346"/>
    </location>
</feature>
<feature type="compositionally biased region" description="Low complexity" evidence="2">
    <location>
        <begin position="2050"/>
        <end position="2060"/>
    </location>
</feature>
<feature type="compositionally biased region" description="Polar residues" evidence="2">
    <location>
        <begin position="2384"/>
        <end position="2400"/>
    </location>
</feature>
<protein>
    <recommendedName>
        <fullName evidence="3">PH domain-containing protein</fullName>
    </recommendedName>
</protein>
<feature type="region of interest" description="Disordered" evidence="2">
    <location>
        <begin position="127"/>
        <end position="181"/>
    </location>
</feature>
<feature type="region of interest" description="Disordered" evidence="2">
    <location>
        <begin position="1602"/>
        <end position="1621"/>
    </location>
</feature>
<accession>A0A1Y2E7I3</accession>
<proteinExistence type="predicted"/>
<dbReference type="InParanoid" id="A0A1Y2E7I3"/>
<dbReference type="GO" id="GO:0005543">
    <property type="term" value="F:phospholipid binding"/>
    <property type="evidence" value="ECO:0007669"/>
    <property type="project" value="InterPro"/>
</dbReference>
<evidence type="ECO:0000256" key="1">
    <source>
        <dbReference type="SAM" id="Coils"/>
    </source>
</evidence>
<comment type="caution">
    <text evidence="4">The sequence shown here is derived from an EMBL/GenBank/DDBJ whole genome shotgun (WGS) entry which is preliminary data.</text>
</comment>
<dbReference type="SMART" id="SM00233">
    <property type="entry name" value="PH"/>
    <property type="match status" value="1"/>
</dbReference>
<feature type="compositionally biased region" description="Polar residues" evidence="2">
    <location>
        <begin position="2288"/>
        <end position="2305"/>
    </location>
</feature>
<dbReference type="GO" id="GO:0015631">
    <property type="term" value="F:tubulin binding"/>
    <property type="evidence" value="ECO:0007669"/>
    <property type="project" value="TreeGrafter"/>
</dbReference>
<dbReference type="CDD" id="cd13365">
    <property type="entry name" value="PH_PLC_plant-like"/>
    <property type="match status" value="1"/>
</dbReference>
<feature type="domain" description="PH" evidence="3">
    <location>
        <begin position="2095"/>
        <end position="2206"/>
    </location>
</feature>
<dbReference type="InterPro" id="IPR053005">
    <property type="entry name" value="Nuclear_Pos-Cytoskel_Interact"/>
</dbReference>
<organism evidence="4 5">
    <name type="scientific">Pseudomassariella vexata</name>
    <dbReference type="NCBI Taxonomy" id="1141098"/>
    <lineage>
        <taxon>Eukaryota</taxon>
        <taxon>Fungi</taxon>
        <taxon>Dikarya</taxon>
        <taxon>Ascomycota</taxon>
        <taxon>Pezizomycotina</taxon>
        <taxon>Sordariomycetes</taxon>
        <taxon>Xylariomycetidae</taxon>
        <taxon>Amphisphaeriales</taxon>
        <taxon>Pseudomassariaceae</taxon>
        <taxon>Pseudomassariella</taxon>
    </lineage>
</organism>
<feature type="compositionally biased region" description="Polar residues" evidence="2">
    <location>
        <begin position="686"/>
        <end position="696"/>
    </location>
</feature>
<sequence>MATLRAPDDFSSPVSMEGNDPFIVSHPDSTRHRFSNFDAHVFALGPNASPAQAKRALEAHLAETTRRMAEAGKLGQALVAQEEELRQRLEEVEQMEQEGELSQDLRQKLAAVEKDYNDVARESAKAFLPKPRIPSNEAAAGSPFVPEGRGNRRSISPSKFEAQATGSPLKSSLPNRKLRNQPASRVHDIEFAAEISTQLIAQVRQLQSVLAEKEEELKDIKVEKSKLEYEAEGFQQRLKSLDESEGRYKDENWSLETQVHDLTAAQRESADREKKLQQMVNVLQAEKNSAQRELDEVKLGHARLTDEYATAVKQHDTELGAAKRNIAIAEAERQLMHRKLDDLASQNQELAQAISSQRGRMSDRQEAQRLSDEDFATANDDITPEHSPPPSPIKGTPRHSFLESETLKTSLGHAQRTIQSLRTNFHREKTEKLELRRMLQDVRDELEKARQEPPPPSRRARKAESRDLKKPPRLLGSHRSSRSEIIIDDPNWEDQPDGSPNQSALHQRGSVSTFEPVMESIESENFEMANETSDQAFETANERETETEDFQTAADDTDDFQTGAEDFSSEGAETETDSPSKRHTLRGRPPSFSTRLQRSGSLHSTASTEDEYEFDDMKTPSSQFTNVQHKFPLRVGRGAMRRSRQASEDAAFQSSPASFVLSRDGTPQVPVQSLAAELGEFDNSDNDSTLSATPSKRSIRWSRPGSRRETTASPPPAVPRLPRRVMVDTGTMTEPLPELRPSSPMSVVTAERPMSMGTVVSQSGMSEYSEGHDFEENLAKFPSPPTSPPRTNFALSSMHAHEVEAIEELDTRTPELEALKEEHAKQIEQLHAENAAARDAALEALESSHTQHLNRSIEDVQAAHAQELEALTSGHTDHLSRSIAEVKTAHTQELEELKCSHVEHLTRSINEVKSAHARELETLKSGHNDETLRLAADAKAAHAQELEALQATHAAKIAQMESDSQAAHASEIAALKTRHEEQLAASKKESDEMHAAELAALVAAHAAQIEDAKRKLTESHDNDLESLKTSHMEQIEHVKQDSDAAHADELEAMKATHLAQIDAVKESLAGTHEQELEALKAAHALQVEHFKQASEAAHAAELAALVALHEKQLESSKAEGDATLTRELEALKDSHAKQLESSNAEAAATLEREIQALQISHAQQMDSTRAEGDAKLAKELNALEATHLEQLASSKAEAEATLSKEIEALKSAHAQQLASTKAEGEATLENELQSLKAIHAKQLEDSKQESDAAHAAEIAALVALHEKQLASAHSDSEATLSKELAALKDAHAKELQALRSEHDTAHAQELETFKAAVDKQIESSKTEGNAAHTQQIEAINSAHAEIVEVHKRDSEKLQSQLEALSLSHEKQIEALKTEHSSLKTKEINVLIAQHDDRLKALVDETTAAKSKALDELASKQVSELDAIRSEHATLRSKELAELAASHEQHIEMLTEEHAISRSREIDDLIAKHESQLGALRAENAAIKSRDLQELTSSHEKQIENLKTEATAAKTKEIDELVASHQSQIEALKADAATSKARELGEMAAQHSQHIASLKSDHESAIVELLEELAASHALKLEALRTESESSKAAELETLHANHATSLQSLRDEHEASRTKDLEGLKSTHDLMLDSLRTEHRTVLDDTIQNLNAGHAKDIDSLRDAHTRRQEEALDILKSSHAEQLDALRAENEAALARAVGSAKAEHEQALEAHRAESLAEKEKLLASHALELEALKEKLLAGHAAELEALRASLTVQPPSLGYSSVNAVETQPVEDSESLRSPKREAFMIPRDSVPKQPQTPNGSAIAVVGRKGKGVATPVIAEDETRQSPSSAAGPETPESQRPFKEISINTDVRQRKQPMPTADQGAQTALTSDGLDRLLSKNQRRNSQESFILTTPRGAVIPTPFDDANTPTTIRHKQSNESMGGVGRARTRVSDSSAVSAPEPVPARRPGSSSSARGSVPALPPLPVNHREAIEAARTGSSSGKSAMGPPLLPASAYKNSAARPRTPGSHSQLSPTGRGTPTPRAMRTNSSHGYGEVHSPSKMTARSRQSSVSSFASEIDTRFNTRTDMYGEAAGLTSPGTDPRMIQAITQTMIGEYLWKYTRKAGRGEMSENRHRRYFWVHPYTRTLYWSDRDPSNAGRTELKAKSVPIEAVRVVTDDNIMPPGLHRKSLVIISPGRTIKFTCTTGQRHETWFNALSYLLLRTGHEGHTDAEEIAGNITQEDVEEFNPSYGPRSAHSNTPRGPPSLSSYNSRTTRNESPTVDLNIPTLTPTHERTSARPHTLSRLSGSFFGRTSTTGSGIFNSLRARSQTGHGDNTIYEASEVHDSAEDVRQIIEQQDREADRLENVRACCDGKHDVGTLAHSGKKGRPGYAHSHTHPGRSTTPTPMATTRSRPA</sequence>
<feature type="region of interest" description="Disordered" evidence="2">
    <location>
        <begin position="678"/>
        <end position="721"/>
    </location>
</feature>
<dbReference type="GO" id="GO:0005938">
    <property type="term" value="C:cell cortex"/>
    <property type="evidence" value="ECO:0007669"/>
    <property type="project" value="InterPro"/>
</dbReference>
<dbReference type="PANTHER" id="PTHR28190:SF1">
    <property type="entry name" value="NUCLEAR MIGRATION PROTEIN NUM1"/>
    <property type="match status" value="1"/>
</dbReference>
<dbReference type="PANTHER" id="PTHR28190">
    <property type="entry name" value="NUCLEAR MIGRATION PROTEIN NUM1"/>
    <property type="match status" value="1"/>
</dbReference>
<evidence type="ECO:0000259" key="3">
    <source>
        <dbReference type="PROSITE" id="PS50003"/>
    </source>
</evidence>
<evidence type="ECO:0000256" key="2">
    <source>
        <dbReference type="SAM" id="MobiDB-lite"/>
    </source>
</evidence>
<dbReference type="GO" id="GO:0032065">
    <property type="term" value="P:maintenance of protein location in cell cortex"/>
    <property type="evidence" value="ECO:0007669"/>
    <property type="project" value="InterPro"/>
</dbReference>
<dbReference type="Pfam" id="PF12814">
    <property type="entry name" value="Mcp5_PH"/>
    <property type="match status" value="1"/>
</dbReference>
<feature type="region of interest" description="Disordered" evidence="2">
    <location>
        <begin position="378"/>
        <end position="398"/>
    </location>
</feature>
<feature type="coiled-coil region" evidence="1">
    <location>
        <begin position="1436"/>
        <end position="1515"/>
    </location>
</feature>
<feature type="compositionally biased region" description="Basic residues" evidence="2">
    <location>
        <begin position="2368"/>
        <end position="2383"/>
    </location>
</feature>
<feature type="region of interest" description="Disordered" evidence="2">
    <location>
        <begin position="1762"/>
        <end position="1784"/>
    </location>
</feature>
<evidence type="ECO:0000313" key="5">
    <source>
        <dbReference type="Proteomes" id="UP000193689"/>
    </source>
</evidence>
<dbReference type="STRING" id="1141098.A0A1Y2E7I3"/>
<feature type="region of interest" description="Disordered" evidence="2">
    <location>
        <begin position="2359"/>
        <end position="2400"/>
    </location>
</feature>
<feature type="region of interest" description="Disordered" evidence="2">
    <location>
        <begin position="1885"/>
        <end position="2060"/>
    </location>
</feature>
<dbReference type="OrthoDB" id="2149224at2759"/>